<feature type="domain" description="RanBD1" evidence="3">
    <location>
        <begin position="317"/>
        <end position="384"/>
    </location>
</feature>
<organism evidence="4 5">
    <name type="scientific">Rhodocollybia butyracea</name>
    <dbReference type="NCBI Taxonomy" id="206335"/>
    <lineage>
        <taxon>Eukaryota</taxon>
        <taxon>Fungi</taxon>
        <taxon>Dikarya</taxon>
        <taxon>Basidiomycota</taxon>
        <taxon>Agaricomycotina</taxon>
        <taxon>Agaricomycetes</taxon>
        <taxon>Agaricomycetidae</taxon>
        <taxon>Agaricales</taxon>
        <taxon>Marasmiineae</taxon>
        <taxon>Omphalotaceae</taxon>
        <taxon>Rhodocollybia</taxon>
    </lineage>
</organism>
<dbReference type="InterPro" id="IPR011993">
    <property type="entry name" value="PH-like_dom_sf"/>
</dbReference>
<evidence type="ECO:0000256" key="2">
    <source>
        <dbReference type="SAM" id="Phobius"/>
    </source>
</evidence>
<feature type="region of interest" description="Disordered" evidence="1">
    <location>
        <begin position="209"/>
        <end position="234"/>
    </location>
</feature>
<feature type="compositionally biased region" description="Polar residues" evidence="1">
    <location>
        <begin position="209"/>
        <end position="226"/>
    </location>
</feature>
<dbReference type="AlphaFoldDB" id="A0A9P5PSI3"/>
<proteinExistence type="predicted"/>
<evidence type="ECO:0000313" key="5">
    <source>
        <dbReference type="Proteomes" id="UP000772434"/>
    </source>
</evidence>
<protein>
    <recommendedName>
        <fullName evidence="3">RanBD1 domain-containing protein</fullName>
    </recommendedName>
</protein>
<dbReference type="Gene3D" id="2.30.29.30">
    <property type="entry name" value="Pleckstrin-homology domain (PH domain)/Phosphotyrosine-binding domain (PTB)"/>
    <property type="match status" value="1"/>
</dbReference>
<reference evidence="4" key="1">
    <citation type="submission" date="2020-11" db="EMBL/GenBank/DDBJ databases">
        <authorList>
            <consortium name="DOE Joint Genome Institute"/>
            <person name="Ahrendt S."/>
            <person name="Riley R."/>
            <person name="Andreopoulos W."/>
            <person name="Labutti K."/>
            <person name="Pangilinan J."/>
            <person name="Ruiz-Duenas F.J."/>
            <person name="Barrasa J.M."/>
            <person name="Sanchez-Garcia M."/>
            <person name="Camarero S."/>
            <person name="Miyauchi S."/>
            <person name="Serrano A."/>
            <person name="Linde D."/>
            <person name="Babiker R."/>
            <person name="Drula E."/>
            <person name="Ayuso-Fernandez I."/>
            <person name="Pacheco R."/>
            <person name="Padilla G."/>
            <person name="Ferreira P."/>
            <person name="Barriuso J."/>
            <person name="Kellner H."/>
            <person name="Castanera R."/>
            <person name="Alfaro M."/>
            <person name="Ramirez L."/>
            <person name="Pisabarro A.G."/>
            <person name="Kuo A."/>
            <person name="Tritt A."/>
            <person name="Lipzen A."/>
            <person name="He G."/>
            <person name="Yan M."/>
            <person name="Ng V."/>
            <person name="Cullen D."/>
            <person name="Martin F."/>
            <person name="Rosso M.-N."/>
            <person name="Henrissat B."/>
            <person name="Hibbett D."/>
            <person name="Martinez A.T."/>
            <person name="Grigoriev I.V."/>
        </authorList>
    </citation>
    <scope>NUCLEOTIDE SEQUENCE</scope>
    <source>
        <strain evidence="4">AH 40177</strain>
    </source>
</reference>
<dbReference type="InterPro" id="IPR000156">
    <property type="entry name" value="Ran_bind_dom"/>
</dbReference>
<feature type="transmembrane region" description="Helical" evidence="2">
    <location>
        <begin position="6"/>
        <end position="26"/>
    </location>
</feature>
<evidence type="ECO:0000259" key="3">
    <source>
        <dbReference type="Pfam" id="PF00638"/>
    </source>
</evidence>
<keyword evidence="5" id="KW-1185">Reference proteome</keyword>
<dbReference type="Proteomes" id="UP000772434">
    <property type="component" value="Unassembled WGS sequence"/>
</dbReference>
<name>A0A9P5PSI3_9AGAR</name>
<evidence type="ECO:0000313" key="4">
    <source>
        <dbReference type="EMBL" id="KAF9068392.1"/>
    </source>
</evidence>
<accession>A0A9P5PSI3</accession>
<keyword evidence="2" id="KW-0472">Membrane</keyword>
<dbReference type="EMBL" id="JADNRY010000061">
    <property type="protein sequence ID" value="KAF9068392.1"/>
    <property type="molecule type" value="Genomic_DNA"/>
</dbReference>
<dbReference type="SUPFAM" id="SSF50729">
    <property type="entry name" value="PH domain-like"/>
    <property type="match status" value="1"/>
</dbReference>
<dbReference type="Pfam" id="PF00638">
    <property type="entry name" value="Ran_BP1"/>
    <property type="match status" value="1"/>
</dbReference>
<feature type="region of interest" description="Disordered" evidence="1">
    <location>
        <begin position="277"/>
        <end position="308"/>
    </location>
</feature>
<dbReference type="OrthoDB" id="2357150at2759"/>
<sequence length="454" mass="50286">MFPVSDFNFVCCGMATFAATVGYVYAKRRRIEQPRRTEPANMESPTIHDERPDEVPIDALNESEIESPSSGSSALQNILETPVTLHPASVPSVSDESSIVAARGPLLKRKQMDDHDENNMPLEYPHNLGALYPNKRCKTPPAENDMESESDHLTVKNHLNVDSALSALEEISVLETQVVKEPKIERSQSHYESQPTIEKNIAVAPTSRIPSTSEYHPQQVPSTPEASTAKPKPNLGFESFAASFPASFSSGNGTTASGANMRPIWSSTNNFRKRHSFIDPVDGESTTSPDREEGPGFNGGLGLGSRRQDTHPYSHVTGEEDEYVQCELKGVKLFVKRGSQEFSSGILGQVKYLSNRKTSNQRLLFRREPLWKISMNTRLQPSIRCTFDTQECILRLLLAESTEPKESGFQEVVVYALKPGRFCSKKDFQNFAESVVSGVASLKNTSLEEGEIQT</sequence>
<keyword evidence="2" id="KW-1133">Transmembrane helix</keyword>
<comment type="caution">
    <text evidence="4">The sequence shown here is derived from an EMBL/GenBank/DDBJ whole genome shotgun (WGS) entry which is preliminary data.</text>
</comment>
<evidence type="ECO:0000256" key="1">
    <source>
        <dbReference type="SAM" id="MobiDB-lite"/>
    </source>
</evidence>
<keyword evidence="2" id="KW-0812">Transmembrane</keyword>
<gene>
    <name evidence="4" type="ORF">BDP27DRAFT_1403239</name>
</gene>